<gene>
    <name evidence="2" type="ORF">PPACK8108_LOCUS22476</name>
</gene>
<keyword evidence="2" id="KW-0378">Hydrolase</keyword>
<accession>A0AAV0BK68</accession>
<name>A0AAV0BK68_PHAPC</name>
<dbReference type="AlphaFoldDB" id="A0AAV0BK68"/>
<dbReference type="PANTHER" id="PTHR36183">
    <property type="entry name" value="BETA-GLUCURONIDASE"/>
    <property type="match status" value="1"/>
</dbReference>
<dbReference type="SUPFAM" id="SSF51445">
    <property type="entry name" value="(Trans)glycosidases"/>
    <property type="match status" value="1"/>
</dbReference>
<comment type="caution">
    <text evidence="2">The sequence shown here is derived from an EMBL/GenBank/DDBJ whole genome shotgun (WGS) entry which is preliminary data.</text>
</comment>
<keyword evidence="3" id="KW-1185">Reference proteome</keyword>
<dbReference type="InterPro" id="IPR052974">
    <property type="entry name" value="GH79_Enzymes"/>
</dbReference>
<dbReference type="PANTHER" id="PTHR36183:SF2">
    <property type="entry name" value="BETA-GLUCURONIDASE C-TERMINAL DOMAIN-CONTAINING PROTEIN"/>
    <property type="match status" value="1"/>
</dbReference>
<reference evidence="2" key="1">
    <citation type="submission" date="2022-06" db="EMBL/GenBank/DDBJ databases">
        <authorList>
            <consortium name="SYNGENTA / RWTH Aachen University"/>
        </authorList>
    </citation>
    <scope>NUCLEOTIDE SEQUENCE</scope>
</reference>
<feature type="domain" description="Beta-glucuronidase C-terminal" evidence="1">
    <location>
        <begin position="332"/>
        <end position="451"/>
    </location>
</feature>
<sequence length="455" mass="50509">FEFFELPNYLTKVDNTKQCLKNLETALGSPIAFRIGGTTQDRAAYAPNLSVPIKNNLTKNSLVPNNITYGPKYFQIASQLDGPTTIGVNRRENNLNNAIIAVQEALKTVKNLYAIELGNEPEFWGRRSPIAKNSTWNTKTDAKSQILWQKELLRATGAYKLVQAGVYLKNDWSVSKLAQEILAAKMMGHVKSFGRHAYPQSACGKSKTSLPELMSHKNIDRFLSFYAREVKMVNDLKIPYHLSETNSATCGGGGVSPTIGAGLWLIDYTLQALKIGVSRIYFHQGTVGDSPYSFWGNSKVFAPYYGVFFVSSALKRAKHFNILNTSDANIAAYAFYRGSKLLRVLIYNSKYYSSSLSNKKTLKKGVGTKSTNPRPINYFILNGLSKFNYGDVLRLTARDAHIQQINETGPTIGKSQFFASNCSLKAPFQYENVEISNGTLKVQVNAAEAVLISFS</sequence>
<evidence type="ECO:0000313" key="2">
    <source>
        <dbReference type="EMBL" id="CAH7687664.1"/>
    </source>
</evidence>
<dbReference type="InterPro" id="IPR017853">
    <property type="entry name" value="GH"/>
</dbReference>
<evidence type="ECO:0000313" key="3">
    <source>
        <dbReference type="Proteomes" id="UP001153365"/>
    </source>
</evidence>
<organism evidence="2 3">
    <name type="scientific">Phakopsora pachyrhizi</name>
    <name type="common">Asian soybean rust disease fungus</name>
    <dbReference type="NCBI Taxonomy" id="170000"/>
    <lineage>
        <taxon>Eukaryota</taxon>
        <taxon>Fungi</taxon>
        <taxon>Dikarya</taxon>
        <taxon>Basidiomycota</taxon>
        <taxon>Pucciniomycotina</taxon>
        <taxon>Pucciniomycetes</taxon>
        <taxon>Pucciniales</taxon>
        <taxon>Phakopsoraceae</taxon>
        <taxon>Phakopsora</taxon>
    </lineage>
</organism>
<dbReference type="Gene3D" id="2.60.40.1180">
    <property type="entry name" value="Golgi alpha-mannosidase II"/>
    <property type="match status" value="1"/>
</dbReference>
<dbReference type="Pfam" id="PF16862">
    <property type="entry name" value="Glyco_hydro_79C"/>
    <property type="match status" value="1"/>
</dbReference>
<dbReference type="GO" id="GO:0016787">
    <property type="term" value="F:hydrolase activity"/>
    <property type="evidence" value="ECO:0007669"/>
    <property type="project" value="UniProtKB-KW"/>
</dbReference>
<proteinExistence type="predicted"/>
<dbReference type="InterPro" id="IPR013780">
    <property type="entry name" value="Glyco_hydro_b"/>
</dbReference>
<dbReference type="Gene3D" id="3.20.20.80">
    <property type="entry name" value="Glycosidases"/>
    <property type="match status" value="1"/>
</dbReference>
<evidence type="ECO:0000259" key="1">
    <source>
        <dbReference type="Pfam" id="PF16862"/>
    </source>
</evidence>
<protein>
    <submittedName>
        <fullName evidence="2">Family 79 glycoside hydrolase</fullName>
    </submittedName>
</protein>
<dbReference type="InterPro" id="IPR031728">
    <property type="entry name" value="GlcAase_C"/>
</dbReference>
<feature type="non-terminal residue" evidence="2">
    <location>
        <position position="1"/>
    </location>
</feature>
<dbReference type="EMBL" id="CALTRL010005897">
    <property type="protein sequence ID" value="CAH7687664.1"/>
    <property type="molecule type" value="Genomic_DNA"/>
</dbReference>
<dbReference type="Proteomes" id="UP001153365">
    <property type="component" value="Unassembled WGS sequence"/>
</dbReference>